<accession>A0ABS1CXI0</accession>
<dbReference type="InterPro" id="IPR008991">
    <property type="entry name" value="Translation_prot_SH3-like_sf"/>
</dbReference>
<keyword evidence="9" id="KW-1185">Reference proteome</keyword>
<dbReference type="SUPFAM" id="SSF50104">
    <property type="entry name" value="Translation proteins SH3-like domain"/>
    <property type="match status" value="1"/>
</dbReference>
<feature type="domain" description="KOW" evidence="7">
    <location>
        <begin position="4"/>
        <end position="31"/>
    </location>
</feature>
<evidence type="ECO:0000313" key="8">
    <source>
        <dbReference type="EMBL" id="MBK1659011.1"/>
    </source>
</evidence>
<evidence type="ECO:0000259" key="7">
    <source>
        <dbReference type="SMART" id="SM00739"/>
    </source>
</evidence>
<dbReference type="InterPro" id="IPR003256">
    <property type="entry name" value="Ribosomal_uL24"/>
</dbReference>
<evidence type="ECO:0000256" key="2">
    <source>
        <dbReference type="ARBA" id="ARBA00022980"/>
    </source>
</evidence>
<dbReference type="InterPro" id="IPR041988">
    <property type="entry name" value="Ribosomal_uL24_KOW"/>
</dbReference>
<dbReference type="Proteomes" id="UP000697995">
    <property type="component" value="Unassembled WGS sequence"/>
</dbReference>
<evidence type="ECO:0000256" key="4">
    <source>
        <dbReference type="ARBA" id="ARBA00035206"/>
    </source>
</evidence>
<dbReference type="HAMAP" id="MF_01326_B">
    <property type="entry name" value="Ribosomal_uL24_B"/>
    <property type="match status" value="1"/>
</dbReference>
<dbReference type="GO" id="GO:0005840">
    <property type="term" value="C:ribosome"/>
    <property type="evidence" value="ECO:0007669"/>
    <property type="project" value="UniProtKB-KW"/>
</dbReference>
<dbReference type="NCBIfam" id="TIGR01079">
    <property type="entry name" value="rplX_bact"/>
    <property type="match status" value="1"/>
</dbReference>
<proteinExistence type="inferred from homology"/>
<comment type="caution">
    <text evidence="8">The sequence shown here is derived from an EMBL/GenBank/DDBJ whole genome shotgun (WGS) entry which is preliminary data.</text>
</comment>
<comment type="function">
    <text evidence="5">One of two assembly initiator proteins, it binds directly to the 5'-end of the 23S rRNA, where it nucleates assembly of the 50S subunit.</text>
</comment>
<dbReference type="InterPro" id="IPR005824">
    <property type="entry name" value="KOW"/>
</dbReference>
<name>A0ABS1CXI0_9PROT</name>
<comment type="function">
    <text evidence="5">One of the proteins that surrounds the polypeptide exit tunnel on the outside of the subunit.</text>
</comment>
<dbReference type="CDD" id="cd06089">
    <property type="entry name" value="KOW_RPL26"/>
    <property type="match status" value="1"/>
</dbReference>
<evidence type="ECO:0000256" key="3">
    <source>
        <dbReference type="ARBA" id="ARBA00023274"/>
    </source>
</evidence>
<dbReference type="SMART" id="SM00739">
    <property type="entry name" value="KOW"/>
    <property type="match status" value="1"/>
</dbReference>
<comment type="subunit">
    <text evidence="5">Part of the 50S ribosomal subunit.</text>
</comment>
<evidence type="ECO:0000256" key="1">
    <source>
        <dbReference type="ARBA" id="ARBA00010618"/>
    </source>
</evidence>
<evidence type="ECO:0000256" key="6">
    <source>
        <dbReference type="RuleBase" id="RU003477"/>
    </source>
</evidence>
<keyword evidence="5" id="KW-0699">rRNA-binding</keyword>
<dbReference type="Gene3D" id="2.30.30.30">
    <property type="match status" value="1"/>
</dbReference>
<protein>
    <recommendedName>
        <fullName evidence="4 5">Large ribosomal subunit protein uL24</fullName>
    </recommendedName>
</protein>
<keyword evidence="2 5" id="KW-0689">Ribosomal protein</keyword>
<evidence type="ECO:0000313" key="9">
    <source>
        <dbReference type="Proteomes" id="UP000697995"/>
    </source>
</evidence>
<gene>
    <name evidence="5" type="primary">rplX</name>
    <name evidence="8" type="ORF">CKO45_12285</name>
</gene>
<dbReference type="InterPro" id="IPR057264">
    <property type="entry name" value="Ribosomal_uL24_C"/>
</dbReference>
<organism evidence="8 9">
    <name type="scientific">Paracraurococcus ruber</name>
    <dbReference type="NCBI Taxonomy" id="77675"/>
    <lineage>
        <taxon>Bacteria</taxon>
        <taxon>Pseudomonadati</taxon>
        <taxon>Pseudomonadota</taxon>
        <taxon>Alphaproteobacteria</taxon>
        <taxon>Acetobacterales</taxon>
        <taxon>Roseomonadaceae</taxon>
        <taxon>Paracraurococcus</taxon>
    </lineage>
</organism>
<reference evidence="8 9" key="1">
    <citation type="journal article" date="2020" name="Microorganisms">
        <title>Osmotic Adaptation and Compatible Solute Biosynthesis of Phototrophic Bacteria as Revealed from Genome Analyses.</title>
        <authorList>
            <person name="Imhoff J.F."/>
            <person name="Rahn T."/>
            <person name="Kunzel S."/>
            <person name="Keller A."/>
            <person name="Neulinger S.C."/>
        </authorList>
    </citation>
    <scope>NUCLEOTIDE SEQUENCE [LARGE SCALE GENOMIC DNA]</scope>
    <source>
        <strain evidence="8 9">DSM 15382</strain>
    </source>
</reference>
<keyword evidence="5" id="KW-0694">RNA-binding</keyword>
<dbReference type="PROSITE" id="PS01108">
    <property type="entry name" value="RIBOSOMAL_L24"/>
    <property type="match status" value="1"/>
</dbReference>
<dbReference type="InterPro" id="IPR014722">
    <property type="entry name" value="Rib_uL2_dom2"/>
</dbReference>
<dbReference type="Pfam" id="PF00467">
    <property type="entry name" value="KOW"/>
    <property type="match status" value="1"/>
</dbReference>
<dbReference type="RefSeq" id="WP_133220648.1">
    <property type="nucleotide sequence ID" value="NZ_NRSG01000078.1"/>
</dbReference>
<sequence>MAAKIKKGDRVQVLTGRDKGKRGEVIAVMPTESRALVQGVNLVKRHQKPQGMSQPGGITEKEAPIHLSNLALIDPKSDKPARVGFRLLEDGKKVRVAKPSGEVLDA</sequence>
<dbReference type="Pfam" id="PF17136">
    <property type="entry name" value="ribosomal_L24"/>
    <property type="match status" value="1"/>
</dbReference>
<dbReference type="PANTHER" id="PTHR12903">
    <property type="entry name" value="MITOCHONDRIAL RIBOSOMAL PROTEIN L24"/>
    <property type="match status" value="1"/>
</dbReference>
<keyword evidence="3 5" id="KW-0687">Ribonucleoprotein</keyword>
<dbReference type="InterPro" id="IPR005825">
    <property type="entry name" value="Ribosomal_uL24_CS"/>
</dbReference>
<dbReference type="EMBL" id="NRSG01000078">
    <property type="protein sequence ID" value="MBK1659011.1"/>
    <property type="molecule type" value="Genomic_DNA"/>
</dbReference>
<evidence type="ECO:0000256" key="5">
    <source>
        <dbReference type="HAMAP-Rule" id="MF_01326"/>
    </source>
</evidence>
<comment type="similarity">
    <text evidence="1 5 6">Belongs to the universal ribosomal protein uL24 family.</text>
</comment>